<feature type="non-terminal residue" evidence="1">
    <location>
        <position position="1"/>
    </location>
</feature>
<proteinExistence type="predicted"/>
<evidence type="ECO:0008006" key="2">
    <source>
        <dbReference type="Google" id="ProtNLM"/>
    </source>
</evidence>
<evidence type="ECO:0000313" key="1">
    <source>
        <dbReference type="EMBL" id="JAC57316.1"/>
    </source>
</evidence>
<accession>A0A034WP34</accession>
<feature type="non-terminal residue" evidence="1">
    <location>
        <position position="282"/>
    </location>
</feature>
<dbReference type="AlphaFoldDB" id="A0A034WP34"/>
<organism evidence="1">
    <name type="scientific">Bactrocera dorsalis</name>
    <name type="common">Oriental fruit fly</name>
    <name type="synonym">Dacus dorsalis</name>
    <dbReference type="NCBI Taxonomy" id="27457"/>
    <lineage>
        <taxon>Eukaryota</taxon>
        <taxon>Metazoa</taxon>
        <taxon>Ecdysozoa</taxon>
        <taxon>Arthropoda</taxon>
        <taxon>Hexapoda</taxon>
        <taxon>Insecta</taxon>
        <taxon>Pterygota</taxon>
        <taxon>Neoptera</taxon>
        <taxon>Endopterygota</taxon>
        <taxon>Diptera</taxon>
        <taxon>Brachycera</taxon>
        <taxon>Muscomorpha</taxon>
        <taxon>Tephritoidea</taxon>
        <taxon>Tephritidae</taxon>
        <taxon>Bactrocera</taxon>
        <taxon>Bactrocera</taxon>
    </lineage>
</organism>
<name>A0A034WP34_BACDO</name>
<dbReference type="EMBL" id="GAKP01001636">
    <property type="protein sequence ID" value="JAC57316.1"/>
    <property type="molecule type" value="Transcribed_RNA"/>
</dbReference>
<protein>
    <recommendedName>
        <fullName evidence="2">CGG triplet repeat-binding protein 1</fullName>
    </recommendedName>
</protein>
<sequence>CTLYYFLKMSRKRGVNIFHEKLREEFSFIKKAKAESDVLCEVCNTGFSIMHSGRRDIESHIKSKNHQNALHAATSSHTLNRYLKSSTLAGTDAHIAACEGVWAFHVISSNHSFRSANCASKIIRSCFAMSKFSCARTKCEAIATGVFAPFVLQELQKDLNDCHFFTILTDASNHGSTKMFPILVRFFSEKDGVKVKIIDLVDAHGESSEIIVNLLNSAMNKLNINKKLVAFCGDNASCNFGNVNRTGTNNVFYKLKQVYPGLIGVGCAAHIVHNTVTNLLLA</sequence>
<dbReference type="PANTHER" id="PTHR37162:SF1">
    <property type="entry name" value="BED-TYPE DOMAIN-CONTAINING PROTEIN"/>
    <property type="match status" value="1"/>
</dbReference>
<reference evidence="1" key="1">
    <citation type="journal article" date="2014" name="BMC Genomics">
        <title>Characterizing the developmental transcriptome of the oriental fruit fly, Bactrocera dorsalis (Diptera: Tephritidae) through comparative genomic analysis with Drosophila melanogaster utilizing modENCODE datasets.</title>
        <authorList>
            <person name="Geib S.M."/>
            <person name="Calla B."/>
            <person name="Hall B."/>
            <person name="Hou S."/>
            <person name="Manoukis N.C."/>
        </authorList>
    </citation>
    <scope>NUCLEOTIDE SEQUENCE</scope>
    <source>
        <strain evidence="1">Punador</strain>
    </source>
</reference>
<dbReference type="PANTHER" id="PTHR37162">
    <property type="entry name" value="HAT FAMILY DIMERISATION DOMAINCONTAINING PROTEIN-RELATED"/>
    <property type="match status" value="1"/>
</dbReference>